<dbReference type="InterPro" id="IPR036163">
    <property type="entry name" value="HMA_dom_sf"/>
</dbReference>
<organism evidence="5">
    <name type="scientific">Arcella intermedia</name>
    <dbReference type="NCBI Taxonomy" id="1963864"/>
    <lineage>
        <taxon>Eukaryota</taxon>
        <taxon>Amoebozoa</taxon>
        <taxon>Tubulinea</taxon>
        <taxon>Elardia</taxon>
        <taxon>Arcellinida</taxon>
        <taxon>Sphaerothecina</taxon>
        <taxon>Arcellidae</taxon>
        <taxon>Arcella</taxon>
    </lineage>
</organism>
<dbReference type="GO" id="GO:0005507">
    <property type="term" value="F:copper ion binding"/>
    <property type="evidence" value="ECO:0007669"/>
    <property type="project" value="InterPro"/>
</dbReference>
<evidence type="ECO:0000256" key="1">
    <source>
        <dbReference type="ARBA" id="ARBA00001973"/>
    </source>
</evidence>
<protein>
    <recommendedName>
        <fullName evidence="3">Superoxide dismutase copper chaperone</fullName>
    </recommendedName>
</protein>
<dbReference type="PROSITE" id="PS50846">
    <property type="entry name" value="HMA_2"/>
    <property type="match status" value="1"/>
</dbReference>
<dbReference type="Gene3D" id="2.60.40.200">
    <property type="entry name" value="Superoxide dismutase, copper/zinc binding domain"/>
    <property type="match status" value="1"/>
</dbReference>
<name>A0A6B2LGM9_9EUKA</name>
<feature type="domain" description="HMA" evidence="4">
    <location>
        <begin position="1"/>
        <end position="55"/>
    </location>
</feature>
<proteinExistence type="inferred from homology"/>
<accession>A0A6B2LGM9</accession>
<dbReference type="Gene3D" id="3.30.70.100">
    <property type="match status" value="1"/>
</dbReference>
<dbReference type="Pfam" id="PF00080">
    <property type="entry name" value="Sod_Cu"/>
    <property type="match status" value="1"/>
</dbReference>
<evidence type="ECO:0000259" key="4">
    <source>
        <dbReference type="PROSITE" id="PS50846"/>
    </source>
</evidence>
<evidence type="ECO:0000256" key="3">
    <source>
        <dbReference type="ARBA" id="ARBA00032899"/>
    </source>
</evidence>
<dbReference type="CDD" id="cd00371">
    <property type="entry name" value="HMA"/>
    <property type="match status" value="1"/>
</dbReference>
<dbReference type="InterPro" id="IPR036423">
    <property type="entry name" value="SOD-like_Cu/Zn_dom_sf"/>
</dbReference>
<dbReference type="InterPro" id="IPR006121">
    <property type="entry name" value="HMA_dom"/>
</dbReference>
<dbReference type="InterPro" id="IPR001424">
    <property type="entry name" value="SOD_Cu_Zn_dom"/>
</dbReference>
<reference evidence="5" key="1">
    <citation type="journal article" date="2020" name="J. Eukaryot. Microbiol.">
        <title>De novo Sequencing, Assembly and Annotation of the Transcriptome for the Free-Living Testate Amoeba Arcella intermedia.</title>
        <authorList>
            <person name="Ribeiro G.M."/>
            <person name="Porfirio-Sousa A.L."/>
            <person name="Maurer-Alcala X.X."/>
            <person name="Katz L.A."/>
            <person name="Lahr D.J.G."/>
        </authorList>
    </citation>
    <scope>NUCLEOTIDE SEQUENCE</scope>
</reference>
<dbReference type="SUPFAM" id="SSF55008">
    <property type="entry name" value="HMA, heavy metal-associated domain"/>
    <property type="match status" value="1"/>
</dbReference>
<dbReference type="InterPro" id="IPR024134">
    <property type="entry name" value="SOD_Cu/Zn_/chaperone"/>
</dbReference>
<dbReference type="Pfam" id="PF00403">
    <property type="entry name" value="HMA"/>
    <property type="match status" value="1"/>
</dbReference>
<dbReference type="AlphaFoldDB" id="A0A6B2LGM9"/>
<sequence length="236" mass="25031">MTCQSCAEEIKKILFGLEGVVEVQVDVPAQRVIVDGTLSSHLLVEKLGEAGRQAVIYGRSATNSGNLGAAVCQFTGPKIFGVVFFIQVSENTCVIETTLDGLPGGKHGYVIHMFGDLSQDYGRLGPHYNPLGKPHGNAANGNSECHAGDLGNLVVGEDGKVVDRKTSHLIQVPMIIGRSIGIYEEEDHLTCGGDDDGGLKTLLAAAVIARSAGVLENQKRVCLCDGTTLWENKNKS</sequence>
<dbReference type="EMBL" id="GIBP01007038">
    <property type="protein sequence ID" value="NDV36007.1"/>
    <property type="molecule type" value="Transcribed_RNA"/>
</dbReference>
<dbReference type="PANTHER" id="PTHR10003">
    <property type="entry name" value="SUPEROXIDE DISMUTASE CU-ZN -RELATED"/>
    <property type="match status" value="1"/>
</dbReference>
<comment type="cofactor">
    <cofactor evidence="1">
        <name>Cu(2+)</name>
        <dbReference type="ChEBI" id="CHEBI:29036"/>
    </cofactor>
</comment>
<comment type="similarity">
    <text evidence="2">In the C-terminal section; belongs to the Cu-Zn superoxide dismutase family.</text>
</comment>
<dbReference type="GO" id="GO:0006801">
    <property type="term" value="P:superoxide metabolic process"/>
    <property type="evidence" value="ECO:0007669"/>
    <property type="project" value="InterPro"/>
</dbReference>
<evidence type="ECO:0000256" key="2">
    <source>
        <dbReference type="ARBA" id="ARBA00025798"/>
    </source>
</evidence>
<evidence type="ECO:0000313" key="5">
    <source>
        <dbReference type="EMBL" id="NDV36007.1"/>
    </source>
</evidence>
<dbReference type="SUPFAM" id="SSF49329">
    <property type="entry name" value="Cu,Zn superoxide dismutase-like"/>
    <property type="match status" value="1"/>
</dbReference>